<name>A0AAV3XBE5_9CYAN</name>
<feature type="transmembrane region" description="Helical" evidence="2">
    <location>
        <begin position="39"/>
        <end position="59"/>
    </location>
</feature>
<organism evidence="3 4">
    <name type="scientific">Microseira wollei NIES-4236</name>
    <dbReference type="NCBI Taxonomy" id="2530354"/>
    <lineage>
        <taxon>Bacteria</taxon>
        <taxon>Bacillati</taxon>
        <taxon>Cyanobacteriota</taxon>
        <taxon>Cyanophyceae</taxon>
        <taxon>Oscillatoriophycideae</taxon>
        <taxon>Aerosakkonematales</taxon>
        <taxon>Aerosakkonemataceae</taxon>
        <taxon>Microseira</taxon>
    </lineage>
</organism>
<accession>A0AAV3XBE5</accession>
<proteinExistence type="predicted"/>
<evidence type="ECO:0000313" key="3">
    <source>
        <dbReference type="EMBL" id="GET38070.1"/>
    </source>
</evidence>
<evidence type="ECO:0000256" key="1">
    <source>
        <dbReference type="SAM" id="MobiDB-lite"/>
    </source>
</evidence>
<keyword evidence="2" id="KW-0472">Membrane</keyword>
<protein>
    <recommendedName>
        <fullName evidence="5">DUF4234 domain-containing protein</fullName>
    </recommendedName>
</protein>
<keyword evidence="2" id="KW-0812">Transmembrane</keyword>
<evidence type="ECO:0008006" key="5">
    <source>
        <dbReference type="Google" id="ProtNLM"/>
    </source>
</evidence>
<dbReference type="AlphaFoldDB" id="A0AAV3XBE5"/>
<reference evidence="3" key="1">
    <citation type="submission" date="2019-10" db="EMBL/GenBank/DDBJ databases">
        <title>Draft genome sequece of Microseira wollei NIES-4236.</title>
        <authorList>
            <person name="Yamaguchi H."/>
            <person name="Suzuki S."/>
            <person name="Kawachi M."/>
        </authorList>
    </citation>
    <scope>NUCLEOTIDE SEQUENCE</scope>
    <source>
        <strain evidence="3">NIES-4236</strain>
    </source>
</reference>
<dbReference type="Proteomes" id="UP001050975">
    <property type="component" value="Unassembled WGS sequence"/>
</dbReference>
<evidence type="ECO:0000313" key="4">
    <source>
        <dbReference type="Proteomes" id="UP001050975"/>
    </source>
</evidence>
<gene>
    <name evidence="3" type="ORF">MiSe_28240</name>
</gene>
<feature type="transmembrane region" description="Helical" evidence="2">
    <location>
        <begin position="84"/>
        <end position="106"/>
    </location>
</feature>
<feature type="transmembrane region" description="Helical" evidence="2">
    <location>
        <begin position="6"/>
        <end position="27"/>
    </location>
</feature>
<feature type="region of interest" description="Disordered" evidence="1">
    <location>
        <begin position="112"/>
        <end position="132"/>
    </location>
</feature>
<dbReference type="EMBL" id="BLAY01000039">
    <property type="protein sequence ID" value="GET38070.1"/>
    <property type="molecule type" value="Genomic_DNA"/>
</dbReference>
<comment type="caution">
    <text evidence="3">The sequence shown here is derived from an EMBL/GenBank/DDBJ whole genome shotgun (WGS) entry which is preliminary data.</text>
</comment>
<sequence length="132" mass="15485">MRLHPFVTAFLIFWFLVWYGATIPIFLSGAMSGDVKFEPLLFLGLPIVVLFAFWCSFWYEANRSRRELIQIIQGEPLKQQTTGIGFRVFAIAAILLWNAWFFFQFIQPKFQPTPSKNSKPQTSYPFSQESYR</sequence>
<evidence type="ECO:0000256" key="2">
    <source>
        <dbReference type="SAM" id="Phobius"/>
    </source>
</evidence>
<keyword evidence="4" id="KW-1185">Reference proteome</keyword>
<keyword evidence="2" id="KW-1133">Transmembrane helix</keyword>
<feature type="compositionally biased region" description="Polar residues" evidence="1">
    <location>
        <begin position="115"/>
        <end position="132"/>
    </location>
</feature>